<reference evidence="1 2" key="1">
    <citation type="submission" date="2014-10" db="EMBL/GenBank/DDBJ databases">
        <title>Draft genome sequence of Actinoplanes utahensis NRRL 12052.</title>
        <authorList>
            <person name="Velasco-Bucheli B."/>
            <person name="del Cerro C."/>
            <person name="Hormigo D."/>
            <person name="Garcia J.L."/>
            <person name="Acebal C."/>
            <person name="Arroyo M."/>
            <person name="de la Mata I."/>
        </authorList>
    </citation>
    <scope>NUCLEOTIDE SEQUENCE [LARGE SCALE GENOMIC DNA]</scope>
    <source>
        <strain evidence="1 2">NRRL 12052</strain>
    </source>
</reference>
<comment type="caution">
    <text evidence="1">The sequence shown here is derived from an EMBL/GenBank/DDBJ whole genome shotgun (WGS) entry which is preliminary data.</text>
</comment>
<dbReference type="STRING" id="1869.MB27_37225"/>
<dbReference type="InterPro" id="IPR006764">
    <property type="entry name" value="SAM_dep_MeTrfase_SAV2177_type"/>
</dbReference>
<dbReference type="AlphaFoldDB" id="A0A0A6UC03"/>
<dbReference type="InterPro" id="IPR029063">
    <property type="entry name" value="SAM-dependent_MTases_sf"/>
</dbReference>
<dbReference type="eggNOG" id="COG2890">
    <property type="taxonomic scope" value="Bacteria"/>
</dbReference>
<proteinExistence type="predicted"/>
<accession>A0A0A6UC03</accession>
<dbReference type="SUPFAM" id="SSF53335">
    <property type="entry name" value="S-adenosyl-L-methionine-dependent methyltransferases"/>
    <property type="match status" value="1"/>
</dbReference>
<dbReference type="PIRSF" id="PIRSF017393">
    <property type="entry name" value="MTase_SAV2177"/>
    <property type="match status" value="1"/>
</dbReference>
<dbReference type="Gene3D" id="3.40.50.150">
    <property type="entry name" value="Vaccinia Virus protein VP39"/>
    <property type="match status" value="1"/>
</dbReference>
<evidence type="ECO:0008006" key="3">
    <source>
        <dbReference type="Google" id="ProtNLM"/>
    </source>
</evidence>
<dbReference type="OrthoDB" id="4073278at2"/>
<keyword evidence="2" id="KW-1185">Reference proteome</keyword>
<dbReference type="Pfam" id="PF04672">
    <property type="entry name" value="Methyltransf_19"/>
    <property type="match status" value="1"/>
</dbReference>
<evidence type="ECO:0000313" key="1">
    <source>
        <dbReference type="EMBL" id="KHD73021.1"/>
    </source>
</evidence>
<dbReference type="RefSeq" id="WP_043532815.1">
    <property type="nucleotide sequence ID" value="NZ_BAABKU010000040.1"/>
</dbReference>
<sequence>MSTAAPPIDPNRPSPARVYDAFLGGTHNFAVDRAIATRTSELLPETALLARANRAFLGRAVRYAAGRGITQFLDLGSGIPTEGNVHEVARAEVPDATVVYVDVDPTAVLYARHLLGDDPLTAVVHSDLREPATVLGDARVRELIDFSRPVAVMMVAVLHFVPDGPALDAAVRAYRDAVVPGSVLAFSHTTFAGDTAVLERITHLYTRTGGPLVPRDAERMARFLDGWRLVEPGLVAAPLWRPDPADEPITGEARNLMLACVAER</sequence>
<gene>
    <name evidence="1" type="ORF">MB27_37225</name>
</gene>
<dbReference type="Proteomes" id="UP000054537">
    <property type="component" value="Unassembled WGS sequence"/>
</dbReference>
<dbReference type="EMBL" id="JRTT01000134">
    <property type="protein sequence ID" value="KHD73021.1"/>
    <property type="molecule type" value="Genomic_DNA"/>
</dbReference>
<name>A0A0A6UC03_ACTUT</name>
<protein>
    <recommendedName>
        <fullName evidence="3">S-adenosyl methyltransferase</fullName>
    </recommendedName>
</protein>
<organism evidence="1 2">
    <name type="scientific">Actinoplanes utahensis</name>
    <dbReference type="NCBI Taxonomy" id="1869"/>
    <lineage>
        <taxon>Bacteria</taxon>
        <taxon>Bacillati</taxon>
        <taxon>Actinomycetota</taxon>
        <taxon>Actinomycetes</taxon>
        <taxon>Micromonosporales</taxon>
        <taxon>Micromonosporaceae</taxon>
        <taxon>Actinoplanes</taxon>
    </lineage>
</organism>
<evidence type="ECO:0000313" key="2">
    <source>
        <dbReference type="Proteomes" id="UP000054537"/>
    </source>
</evidence>